<name>A0A117IE15_MYCFO</name>
<evidence type="ECO:0000313" key="3">
    <source>
        <dbReference type="Proteomes" id="UP000069705"/>
    </source>
</evidence>
<dbReference type="PANTHER" id="PTHR43459:SF1">
    <property type="entry name" value="EG:BACN32G11.4 PROTEIN"/>
    <property type="match status" value="1"/>
</dbReference>
<evidence type="ECO:0000256" key="1">
    <source>
        <dbReference type="ARBA" id="ARBA00005254"/>
    </source>
</evidence>
<proteinExistence type="inferred from homology"/>
<dbReference type="GO" id="GO:0003824">
    <property type="term" value="F:catalytic activity"/>
    <property type="evidence" value="ECO:0007669"/>
    <property type="project" value="UniProtKB-ARBA"/>
</dbReference>
<protein>
    <submittedName>
        <fullName evidence="2">Enoyl-CoA hydratase</fullName>
    </submittedName>
</protein>
<dbReference type="RefSeq" id="WP_061263272.1">
    <property type="nucleotide sequence ID" value="NZ_BCSZ01000020.1"/>
</dbReference>
<dbReference type="EMBL" id="BCSZ01000020">
    <property type="protein sequence ID" value="GAT01991.1"/>
    <property type="molecule type" value="Genomic_DNA"/>
</dbReference>
<accession>A0A117IE15</accession>
<dbReference type="InterPro" id="IPR001753">
    <property type="entry name" value="Enoyl-CoA_hydra/iso"/>
</dbReference>
<dbReference type="Proteomes" id="UP000069705">
    <property type="component" value="Unassembled WGS sequence"/>
</dbReference>
<comment type="similarity">
    <text evidence="1">Belongs to the enoyl-CoA hydratase/isomerase family.</text>
</comment>
<dbReference type="InterPro" id="IPR014748">
    <property type="entry name" value="Enoyl-CoA_hydra_C"/>
</dbReference>
<reference evidence="3" key="2">
    <citation type="submission" date="2016-02" db="EMBL/GenBank/DDBJ databases">
        <title>Draft genome sequence of five rapidly growing Mycobacterium species.</title>
        <authorList>
            <person name="Katahira K."/>
            <person name="Gotou Y."/>
            <person name="Iida K."/>
            <person name="Ogura Y."/>
            <person name="Hayashi T."/>
        </authorList>
    </citation>
    <scope>NUCLEOTIDE SEQUENCE [LARGE SCALE GENOMIC DNA]</scope>
    <source>
        <strain evidence="3">JCM6368</strain>
    </source>
</reference>
<dbReference type="InterPro" id="IPR029045">
    <property type="entry name" value="ClpP/crotonase-like_dom_sf"/>
</dbReference>
<evidence type="ECO:0000313" key="2">
    <source>
        <dbReference type="EMBL" id="GAT01991.1"/>
    </source>
</evidence>
<sequence length="267" mass="28336">MNTQPAVLSDTTDGVLTITLNRPEAANAVRPDDRDALIALLTAADADDKVRVVVLRANGKHFCAGADVGSLADRRATVEKRVMDPMRRIMNGAQKLVASVLDCNKPVIAAVQGAATGVGAHLVYASDLVIATENAYFAESFAKRGLVVDGGGCYLLPRRIGMQKAKELAFFGEKLTAAEALSLGLVNRVVAADELDAAIADFAGRLATAPTTAIAFTKRLLNDSPDTDRTGAFVAEAMAQEIQSYSHDSKEGVQAFVEKRPTEFTGW</sequence>
<dbReference type="PANTHER" id="PTHR43459">
    <property type="entry name" value="ENOYL-COA HYDRATASE"/>
    <property type="match status" value="1"/>
</dbReference>
<dbReference type="Gene3D" id="1.10.12.10">
    <property type="entry name" value="Lyase 2-enoyl-coa Hydratase, Chain A, domain 2"/>
    <property type="match status" value="1"/>
</dbReference>
<dbReference type="AlphaFoldDB" id="A0A117IE15"/>
<dbReference type="CDD" id="cd06558">
    <property type="entry name" value="crotonase-like"/>
    <property type="match status" value="1"/>
</dbReference>
<reference evidence="2 3" key="1">
    <citation type="journal article" date="2016" name="Genome Announc.">
        <title>Draft Genome Sequences of Five Rapidly Growing Mycobacterium Species, M. thermoresistibile, M. fortuitum subsp. acetamidolyticum, M. canariasense, M. brisbanense, and M. novocastrense.</title>
        <authorList>
            <person name="Katahira K."/>
            <person name="Ogura Y."/>
            <person name="Gotoh Y."/>
            <person name="Hayashi T."/>
        </authorList>
    </citation>
    <scope>NUCLEOTIDE SEQUENCE [LARGE SCALE GENOMIC DNA]</scope>
    <source>
        <strain evidence="2 3">JCM6368</strain>
    </source>
</reference>
<gene>
    <name evidence="2" type="ORF">RMCFA_2103</name>
</gene>
<dbReference type="Pfam" id="PF00378">
    <property type="entry name" value="ECH_1"/>
    <property type="match status" value="1"/>
</dbReference>
<comment type="caution">
    <text evidence="2">The sequence shown here is derived from an EMBL/GenBank/DDBJ whole genome shotgun (WGS) entry which is preliminary data.</text>
</comment>
<dbReference type="SUPFAM" id="SSF52096">
    <property type="entry name" value="ClpP/crotonase"/>
    <property type="match status" value="1"/>
</dbReference>
<dbReference type="Gene3D" id="3.90.226.10">
    <property type="entry name" value="2-enoyl-CoA Hydratase, Chain A, domain 1"/>
    <property type="match status" value="1"/>
</dbReference>
<organism evidence="2 3">
    <name type="scientific">Mycolicibacterium fortuitum subsp. acetamidolyticum</name>
    <dbReference type="NCBI Taxonomy" id="144550"/>
    <lineage>
        <taxon>Bacteria</taxon>
        <taxon>Bacillati</taxon>
        <taxon>Actinomycetota</taxon>
        <taxon>Actinomycetes</taxon>
        <taxon>Mycobacteriales</taxon>
        <taxon>Mycobacteriaceae</taxon>
        <taxon>Mycolicibacterium</taxon>
    </lineage>
</organism>